<dbReference type="AlphaFoldDB" id="R0M972"/>
<dbReference type="HOGENOM" id="CLU_069184_0_0_1"/>
<sequence length="345" mass="40817">MNLQKFAKTQNKECLKDIKSIEFEDRLDQETIENLSPRLKELLYFDEHTFSASKTLIDNIIALYKDLYNKREIQSLLFDDGECNDLKEKFLMFFKKYRLYQKTYSNINKDKYLEILATETFKTLKEFLNQIFPTIFRISQKCCWLQELPDLSKLQREQIFQNEMICLEIKKYANVLQYQIANIRGFDELNELQKSKAGVEFLQKIVNAKIFTWSRPSNDVFTTESTIKIKENNKEKNNDEGFKLNFKEKNINNLNIAHLQQNINETTTDQLFGFDTSPQNSTESHKQAIESSKNTVHIAFILVPVLVVVIIMIISVFYVIYKSVIRRKQKKENKKLDHLLLIVNQ</sequence>
<gene>
    <name evidence="2" type="ORF">NBO_27g0068</name>
</gene>
<evidence type="ECO:0000313" key="2">
    <source>
        <dbReference type="EMBL" id="EOB14514.1"/>
    </source>
</evidence>
<name>R0M972_NOSB1</name>
<keyword evidence="1" id="KW-0472">Membrane</keyword>
<evidence type="ECO:0000256" key="1">
    <source>
        <dbReference type="SAM" id="Phobius"/>
    </source>
</evidence>
<keyword evidence="1" id="KW-1133">Transmembrane helix</keyword>
<evidence type="ECO:0008006" key="4">
    <source>
        <dbReference type="Google" id="ProtNLM"/>
    </source>
</evidence>
<reference evidence="2 3" key="1">
    <citation type="journal article" date="2013" name="BMC Genomics">
        <title>Comparative genomics of parasitic silkworm microsporidia reveal an association between genome expansion and host adaptation.</title>
        <authorList>
            <person name="Pan G."/>
            <person name="Xu J."/>
            <person name="Li T."/>
            <person name="Xia Q."/>
            <person name="Liu S.L."/>
            <person name="Zhang G."/>
            <person name="Li S."/>
            <person name="Li C."/>
            <person name="Liu H."/>
            <person name="Yang L."/>
            <person name="Liu T."/>
            <person name="Zhang X."/>
            <person name="Wu Z."/>
            <person name="Fan W."/>
            <person name="Dang X."/>
            <person name="Xiang H."/>
            <person name="Tao M."/>
            <person name="Li Y."/>
            <person name="Hu J."/>
            <person name="Li Z."/>
            <person name="Lin L."/>
            <person name="Luo J."/>
            <person name="Geng L."/>
            <person name="Wang L."/>
            <person name="Long M."/>
            <person name="Wan Y."/>
            <person name="He N."/>
            <person name="Zhang Z."/>
            <person name="Lu C."/>
            <person name="Keeling P.J."/>
            <person name="Wang J."/>
            <person name="Xiang Z."/>
            <person name="Zhou Z."/>
        </authorList>
    </citation>
    <scope>NUCLEOTIDE SEQUENCE [LARGE SCALE GENOMIC DNA]</scope>
    <source>
        <strain evidence="3">CQ1 / CVCC 102059</strain>
    </source>
</reference>
<keyword evidence="3" id="KW-1185">Reference proteome</keyword>
<feature type="transmembrane region" description="Helical" evidence="1">
    <location>
        <begin position="296"/>
        <end position="321"/>
    </location>
</feature>
<keyword evidence="1" id="KW-0812">Transmembrane</keyword>
<dbReference type="Proteomes" id="UP000016927">
    <property type="component" value="Unassembled WGS sequence"/>
</dbReference>
<accession>R0M972</accession>
<dbReference type="EMBL" id="KB908935">
    <property type="protein sequence ID" value="EOB14514.1"/>
    <property type="molecule type" value="Genomic_DNA"/>
</dbReference>
<evidence type="ECO:0000313" key="3">
    <source>
        <dbReference type="Proteomes" id="UP000016927"/>
    </source>
</evidence>
<organism evidence="2 3">
    <name type="scientific">Nosema bombycis (strain CQ1 / CVCC 102059)</name>
    <name type="common">Microsporidian parasite</name>
    <name type="synonym">Pebrine of silkworm</name>
    <dbReference type="NCBI Taxonomy" id="578461"/>
    <lineage>
        <taxon>Eukaryota</taxon>
        <taxon>Fungi</taxon>
        <taxon>Fungi incertae sedis</taxon>
        <taxon>Microsporidia</taxon>
        <taxon>Nosematidae</taxon>
        <taxon>Nosema</taxon>
    </lineage>
</organism>
<protein>
    <recommendedName>
        <fullName evidence="4">Transmembrane protein</fullName>
    </recommendedName>
</protein>
<dbReference type="VEuPathDB" id="MicrosporidiaDB:NBO_27g0068"/>
<proteinExistence type="predicted"/>